<proteinExistence type="predicted"/>
<dbReference type="PANTHER" id="PTHR34853:SF1">
    <property type="entry name" value="LIPASE 5"/>
    <property type="match status" value="1"/>
</dbReference>
<dbReference type="GO" id="GO:0016042">
    <property type="term" value="P:lipid catabolic process"/>
    <property type="evidence" value="ECO:0007669"/>
    <property type="project" value="InterPro"/>
</dbReference>
<feature type="domain" description="Peptidase S9 prolyl oligopeptidase catalytic" evidence="2">
    <location>
        <begin position="343"/>
        <end position="412"/>
    </location>
</feature>
<dbReference type="InterPro" id="IPR001375">
    <property type="entry name" value="Peptidase_S9_cat"/>
</dbReference>
<name>A0A7K1GMK5_9FLAO</name>
<gene>
    <name evidence="3" type="ORF">GJV77_08585</name>
</gene>
<dbReference type="PIRSF" id="PIRSF029171">
    <property type="entry name" value="Esterase_LipA"/>
    <property type="match status" value="1"/>
</dbReference>
<reference evidence="3 4" key="1">
    <citation type="journal article" date="2006" name="Int. J. Syst. Evol. Microbiol.">
        <title>Myroides pelagicus sp. nov., isolated from seawater in Thailand.</title>
        <authorList>
            <person name="Yoon J."/>
            <person name="Maneerat S."/>
            <person name="Kawai F."/>
            <person name="Yokota A."/>
        </authorList>
    </citation>
    <scope>NUCLEOTIDE SEQUENCE [LARGE SCALE GENOMIC DNA]</scope>
    <source>
        <strain evidence="3 4">SM1T</strain>
    </source>
</reference>
<organism evidence="3 4">
    <name type="scientific">Myroides pelagicus</name>
    <dbReference type="NCBI Taxonomy" id="270914"/>
    <lineage>
        <taxon>Bacteria</taxon>
        <taxon>Pseudomonadati</taxon>
        <taxon>Bacteroidota</taxon>
        <taxon>Flavobacteriia</taxon>
        <taxon>Flavobacteriales</taxon>
        <taxon>Flavobacteriaceae</taxon>
        <taxon>Myroides</taxon>
    </lineage>
</organism>
<accession>A0A7K1GMK5</accession>
<dbReference type="SUPFAM" id="SSF53474">
    <property type="entry name" value="alpha/beta-Hydrolases"/>
    <property type="match status" value="1"/>
</dbReference>
<evidence type="ECO:0000313" key="4">
    <source>
        <dbReference type="Proteomes" id="UP000488936"/>
    </source>
</evidence>
<dbReference type="AlphaFoldDB" id="A0A7K1GMK5"/>
<dbReference type="InterPro" id="IPR029058">
    <property type="entry name" value="AB_hydrolase_fold"/>
</dbReference>
<sequence length="416" mass="45100">MKKRLLLAGLICISTLSFATFTSCNSDNGSIDKTPPSNKTYVKEEPYTLGQLEGASEIKTATYKMPNVLELQAEATALVFYPKTARPADGWRTVVWAHGTVGVGDACAPSKNELGANFSILAESLLNEGYVIIAPDYEGLGTPGIHPYLHLESEANSAIYAVKAVHEKYETEFNPDWMSVGQSQGGQASLGIAEYANNNPNFKGAVAGAPASSLGKIILEVAPLALAQIEAQEDAANIPHENRTSINSYATLLSYAGLAGAGIKAYQTDFDYIKLFMSRSQAFAPLAEGNNGECLDEIRQAFKGDIIAFMKEDKTHKIMDYPGLDENTFKKDPIVQDFLKRSQPGTKKIDKPVLVIQGTKDTNVPYPVTEEMVKNLQNLGSENITFLPVVGASHTEAIVQANPQLVKFIKQYLPAK</sequence>
<evidence type="ECO:0000259" key="2">
    <source>
        <dbReference type="Pfam" id="PF00326"/>
    </source>
</evidence>
<keyword evidence="1" id="KW-0732">Signal</keyword>
<dbReference type="Gene3D" id="3.40.50.1820">
    <property type="entry name" value="alpha/beta hydrolase"/>
    <property type="match status" value="2"/>
</dbReference>
<keyword evidence="4" id="KW-1185">Reference proteome</keyword>
<protein>
    <submittedName>
        <fullName evidence="3">Prolyl oligopeptidase family serine peptidase</fullName>
    </submittedName>
</protein>
<dbReference type="PROSITE" id="PS51257">
    <property type="entry name" value="PROKAR_LIPOPROTEIN"/>
    <property type="match status" value="1"/>
</dbReference>
<dbReference type="Pfam" id="PF00326">
    <property type="entry name" value="Peptidase_S9"/>
    <property type="match status" value="1"/>
</dbReference>
<dbReference type="Pfam" id="PF03583">
    <property type="entry name" value="LIP"/>
    <property type="match status" value="1"/>
</dbReference>
<dbReference type="InterPro" id="IPR005152">
    <property type="entry name" value="Lipase_secreted"/>
</dbReference>
<dbReference type="GO" id="GO:0006508">
    <property type="term" value="P:proteolysis"/>
    <property type="evidence" value="ECO:0007669"/>
    <property type="project" value="InterPro"/>
</dbReference>
<dbReference type="Proteomes" id="UP000488936">
    <property type="component" value="Unassembled WGS sequence"/>
</dbReference>
<feature type="chain" id="PRO_5029808640" evidence="1">
    <location>
        <begin position="20"/>
        <end position="416"/>
    </location>
</feature>
<comment type="caution">
    <text evidence="3">The sequence shown here is derived from an EMBL/GenBank/DDBJ whole genome shotgun (WGS) entry which is preliminary data.</text>
</comment>
<dbReference type="PANTHER" id="PTHR34853">
    <property type="match status" value="1"/>
</dbReference>
<dbReference type="GO" id="GO:0004806">
    <property type="term" value="F:triacylglycerol lipase activity"/>
    <property type="evidence" value="ECO:0007669"/>
    <property type="project" value="InterPro"/>
</dbReference>
<dbReference type="EMBL" id="WMJY01000017">
    <property type="protein sequence ID" value="MTH29970.1"/>
    <property type="molecule type" value="Genomic_DNA"/>
</dbReference>
<dbReference type="OrthoDB" id="4857813at2"/>
<dbReference type="RefSeq" id="WP_155035962.1">
    <property type="nucleotide sequence ID" value="NZ_JBHTIG010000043.1"/>
</dbReference>
<evidence type="ECO:0000256" key="1">
    <source>
        <dbReference type="SAM" id="SignalP"/>
    </source>
</evidence>
<dbReference type="GO" id="GO:0008236">
    <property type="term" value="F:serine-type peptidase activity"/>
    <property type="evidence" value="ECO:0007669"/>
    <property type="project" value="InterPro"/>
</dbReference>
<evidence type="ECO:0000313" key="3">
    <source>
        <dbReference type="EMBL" id="MTH29970.1"/>
    </source>
</evidence>
<feature type="signal peptide" evidence="1">
    <location>
        <begin position="1"/>
        <end position="19"/>
    </location>
</feature>